<accession>A0A6G1DCB3</accession>
<proteinExistence type="predicted"/>
<evidence type="ECO:0000313" key="3">
    <source>
        <dbReference type="Proteomes" id="UP000479710"/>
    </source>
</evidence>
<organism evidence="2 3">
    <name type="scientific">Oryza meyeriana var. granulata</name>
    <dbReference type="NCBI Taxonomy" id="110450"/>
    <lineage>
        <taxon>Eukaryota</taxon>
        <taxon>Viridiplantae</taxon>
        <taxon>Streptophyta</taxon>
        <taxon>Embryophyta</taxon>
        <taxon>Tracheophyta</taxon>
        <taxon>Spermatophyta</taxon>
        <taxon>Magnoliopsida</taxon>
        <taxon>Liliopsida</taxon>
        <taxon>Poales</taxon>
        <taxon>Poaceae</taxon>
        <taxon>BOP clade</taxon>
        <taxon>Oryzoideae</taxon>
        <taxon>Oryzeae</taxon>
        <taxon>Oryzinae</taxon>
        <taxon>Oryza</taxon>
        <taxon>Oryza meyeriana</taxon>
    </lineage>
</organism>
<evidence type="ECO:0000256" key="1">
    <source>
        <dbReference type="SAM" id="MobiDB-lite"/>
    </source>
</evidence>
<feature type="region of interest" description="Disordered" evidence="1">
    <location>
        <begin position="121"/>
        <end position="166"/>
    </location>
</feature>
<feature type="region of interest" description="Disordered" evidence="1">
    <location>
        <begin position="1"/>
        <end position="107"/>
    </location>
</feature>
<dbReference type="AlphaFoldDB" id="A0A6G1DCB3"/>
<sequence length="188" mass="18950">MLQALRVSRFASLQAGTRAPRGPAPKNGDIPKSGGELRRRGVDQAAPGEAIGGAGVAGEGCAGAREESSRHRGKPAAELAAPGRAAPRRPATGRATPAPGSRAIGGAGCTEEACVGEGYAGSAGTGSRGRVAPAQGGEQAAPGRAAGLRRISQHREQWEASSERPAVVQALRASSAASRTAWSRSRRC</sequence>
<gene>
    <name evidence="2" type="ORF">E2562_001261</name>
</gene>
<dbReference type="Proteomes" id="UP000479710">
    <property type="component" value="Unassembled WGS sequence"/>
</dbReference>
<feature type="compositionally biased region" description="Gly residues" evidence="1">
    <location>
        <begin position="50"/>
        <end position="61"/>
    </location>
</feature>
<feature type="compositionally biased region" description="Low complexity" evidence="1">
    <location>
        <begin position="76"/>
        <end position="100"/>
    </location>
</feature>
<evidence type="ECO:0000313" key="2">
    <source>
        <dbReference type="EMBL" id="KAF0910019.1"/>
    </source>
</evidence>
<feature type="compositionally biased region" description="Low complexity" evidence="1">
    <location>
        <begin position="132"/>
        <end position="146"/>
    </location>
</feature>
<keyword evidence="3" id="KW-1185">Reference proteome</keyword>
<dbReference type="EMBL" id="SPHZ02000006">
    <property type="protein sequence ID" value="KAF0910019.1"/>
    <property type="molecule type" value="Genomic_DNA"/>
</dbReference>
<feature type="compositionally biased region" description="Basic and acidic residues" evidence="1">
    <location>
        <begin position="153"/>
        <end position="162"/>
    </location>
</feature>
<reference evidence="2 3" key="1">
    <citation type="submission" date="2019-11" db="EMBL/GenBank/DDBJ databases">
        <title>Whole genome sequence of Oryza granulata.</title>
        <authorList>
            <person name="Li W."/>
        </authorList>
    </citation>
    <scope>NUCLEOTIDE SEQUENCE [LARGE SCALE GENOMIC DNA]</scope>
    <source>
        <strain evidence="3">cv. Menghai</strain>
        <tissue evidence="2">Leaf</tissue>
    </source>
</reference>
<comment type="caution">
    <text evidence="2">The sequence shown here is derived from an EMBL/GenBank/DDBJ whole genome shotgun (WGS) entry which is preliminary data.</text>
</comment>
<protein>
    <submittedName>
        <fullName evidence="2">Uncharacterized protein</fullName>
    </submittedName>
</protein>
<name>A0A6G1DCB3_9ORYZ</name>